<proteinExistence type="predicted"/>
<feature type="region of interest" description="Disordered" evidence="1">
    <location>
        <begin position="1"/>
        <end position="24"/>
    </location>
</feature>
<evidence type="ECO:0000256" key="1">
    <source>
        <dbReference type="SAM" id="MobiDB-lite"/>
    </source>
</evidence>
<protein>
    <submittedName>
        <fullName evidence="2">Uncharacterized protein</fullName>
    </submittedName>
</protein>
<accession>A0A6J4L1J8</accession>
<reference evidence="2" key="1">
    <citation type="submission" date="2020-02" db="EMBL/GenBank/DDBJ databases">
        <authorList>
            <person name="Meier V. D."/>
        </authorList>
    </citation>
    <scope>NUCLEOTIDE SEQUENCE</scope>
    <source>
        <strain evidence="2">AVDCRST_MAG89</strain>
    </source>
</reference>
<sequence length="183" mass="19165">MTAHIRFPGSSRKQRAHPVRPDAPHPLKAAMLRRLVLASLLAAAPVSLQAQARVETGSRVRVTMPALGDTAITGRVITVESASLLLAVEGDTAATQVPFSAIRGLEVARDRRTRRVSVTNWASVAGALAGLLLVTPPWSDDCPLTRCKESRVAGMLAGAAGGGLLGLIFAAGEPDVWIPARVP</sequence>
<organism evidence="2">
    <name type="scientific">uncultured Gemmatimonadota bacterium</name>
    <dbReference type="NCBI Taxonomy" id="203437"/>
    <lineage>
        <taxon>Bacteria</taxon>
        <taxon>Pseudomonadati</taxon>
        <taxon>Gemmatimonadota</taxon>
        <taxon>environmental samples</taxon>
    </lineage>
</organism>
<dbReference type="EMBL" id="CADCTV010000352">
    <property type="protein sequence ID" value="CAA9321355.1"/>
    <property type="molecule type" value="Genomic_DNA"/>
</dbReference>
<evidence type="ECO:0000313" key="2">
    <source>
        <dbReference type="EMBL" id="CAA9321355.1"/>
    </source>
</evidence>
<gene>
    <name evidence="2" type="ORF">AVDCRST_MAG89-1649</name>
</gene>
<dbReference type="AlphaFoldDB" id="A0A6J4L1J8"/>
<name>A0A6J4L1J8_9BACT</name>